<gene>
    <name evidence="2" type="primary">ORF103</name>
</gene>
<feature type="non-terminal residue" evidence="2">
    <location>
        <position position="90"/>
    </location>
</feature>
<organism evidence="2">
    <name type="scientific">Arion vulgaris</name>
    <dbReference type="NCBI Taxonomy" id="1028688"/>
    <lineage>
        <taxon>Eukaryota</taxon>
        <taxon>Metazoa</taxon>
        <taxon>Spiralia</taxon>
        <taxon>Lophotrochozoa</taxon>
        <taxon>Mollusca</taxon>
        <taxon>Gastropoda</taxon>
        <taxon>Heterobranchia</taxon>
        <taxon>Euthyneura</taxon>
        <taxon>Panpulmonata</taxon>
        <taxon>Eupulmonata</taxon>
        <taxon>Stylommatophora</taxon>
        <taxon>Helicina</taxon>
        <taxon>Arionoidea</taxon>
        <taxon>Arionidae</taxon>
        <taxon>Arion</taxon>
    </lineage>
</organism>
<proteinExistence type="predicted"/>
<feature type="compositionally biased region" description="Polar residues" evidence="1">
    <location>
        <begin position="78"/>
        <end position="90"/>
    </location>
</feature>
<dbReference type="EMBL" id="HACG01000041">
    <property type="protein sequence ID" value="CEK46906.1"/>
    <property type="molecule type" value="Transcribed_RNA"/>
</dbReference>
<reference evidence="2" key="1">
    <citation type="submission" date="2014-12" db="EMBL/GenBank/DDBJ databases">
        <title>Insight into the proteome of Arion vulgaris.</title>
        <authorList>
            <person name="Aradska J."/>
            <person name="Bulat T."/>
            <person name="Smidak R."/>
            <person name="Sarate P."/>
            <person name="Gangsoo J."/>
            <person name="Sialana F."/>
            <person name="Bilban M."/>
            <person name="Lubec G."/>
        </authorList>
    </citation>
    <scope>NUCLEOTIDE SEQUENCE</scope>
    <source>
        <tissue evidence="2">Skin</tissue>
    </source>
</reference>
<protein>
    <submittedName>
        <fullName evidence="2">Uncharacterized protein</fullName>
    </submittedName>
</protein>
<evidence type="ECO:0000313" key="2">
    <source>
        <dbReference type="EMBL" id="CEK46906.1"/>
    </source>
</evidence>
<accession>A0A0B6XTU8</accession>
<name>A0A0B6XTU8_9EUPU</name>
<feature type="region of interest" description="Disordered" evidence="1">
    <location>
        <begin position="68"/>
        <end position="90"/>
    </location>
</feature>
<sequence>SASKEVSLSENISIATLNHTTNPVSASSVPVDPAAFDTGVEDVPSVTVGGDQPGEGCVLLPEAAETKVSTGAIKETGAKQSSQDPATNMR</sequence>
<feature type="non-terminal residue" evidence="2">
    <location>
        <position position="1"/>
    </location>
</feature>
<dbReference type="AlphaFoldDB" id="A0A0B6XTU8"/>
<evidence type="ECO:0000256" key="1">
    <source>
        <dbReference type="SAM" id="MobiDB-lite"/>
    </source>
</evidence>